<dbReference type="GO" id="GO:0003677">
    <property type="term" value="F:DNA binding"/>
    <property type="evidence" value="ECO:0007669"/>
    <property type="project" value="TreeGrafter"/>
</dbReference>
<feature type="compositionally biased region" description="Low complexity" evidence="1">
    <location>
        <begin position="112"/>
        <end position="132"/>
    </location>
</feature>
<sequence>MFRSSREAEKVSPTFTGYIATSKDALIIVQNALLGKLPLIKRRPKEKERPNLIKSGNIFVFVEETSGIKRWTDGMSWSPSRILGRFLIYRELDRDAVIEKRENLYNSQMEHSTSTGSSVGSKSIVSKGSNGSTQPATAVDLAGGEDILPSSVVTKKRKTKGFGEENGYVATSSAPVPVTGSSGASVPYSDPLLLINLQMIDHLLLAPMFTKNWA</sequence>
<dbReference type="Pfam" id="PF09729">
    <property type="entry name" value="Gti1_Pac2"/>
    <property type="match status" value="1"/>
</dbReference>
<protein>
    <submittedName>
        <fullName evidence="2">Unnamed protein product</fullName>
    </submittedName>
</protein>
<proteinExistence type="predicted"/>
<dbReference type="OrthoDB" id="5572844at2759"/>
<name>A0A9W6T1U4_AMBMO</name>
<evidence type="ECO:0000313" key="2">
    <source>
        <dbReference type="EMBL" id="GME71599.1"/>
    </source>
</evidence>
<gene>
    <name evidence="2" type="ORF">Amon01_000930600</name>
</gene>
<feature type="region of interest" description="Disordered" evidence="1">
    <location>
        <begin position="108"/>
        <end position="137"/>
    </location>
</feature>
<organism evidence="2 3">
    <name type="scientific">Ambrosiozyma monospora</name>
    <name type="common">Yeast</name>
    <name type="synonym">Endomycopsis monosporus</name>
    <dbReference type="NCBI Taxonomy" id="43982"/>
    <lineage>
        <taxon>Eukaryota</taxon>
        <taxon>Fungi</taxon>
        <taxon>Dikarya</taxon>
        <taxon>Ascomycota</taxon>
        <taxon>Saccharomycotina</taxon>
        <taxon>Pichiomycetes</taxon>
        <taxon>Pichiales</taxon>
        <taxon>Pichiaceae</taxon>
        <taxon>Ambrosiozyma</taxon>
    </lineage>
</organism>
<comment type="caution">
    <text evidence="2">The sequence shown here is derived from an EMBL/GenBank/DDBJ whole genome shotgun (WGS) entry which is preliminary data.</text>
</comment>
<dbReference type="InterPro" id="IPR018608">
    <property type="entry name" value="Gti1/Pac2"/>
</dbReference>
<dbReference type="PANTHER" id="PTHR28027:SF2">
    <property type="entry name" value="TRANSCRIPTIONAL REGULATOR MIT1"/>
    <property type="match status" value="1"/>
</dbReference>
<evidence type="ECO:0000313" key="3">
    <source>
        <dbReference type="Proteomes" id="UP001165063"/>
    </source>
</evidence>
<keyword evidence="3" id="KW-1185">Reference proteome</keyword>
<dbReference type="EMBL" id="BSXU01010273">
    <property type="protein sequence ID" value="GME71599.1"/>
    <property type="molecule type" value="Genomic_DNA"/>
</dbReference>
<accession>A0A9W6T1U4</accession>
<dbReference type="PANTHER" id="PTHR28027">
    <property type="entry name" value="TRANSCRIPTIONAL REGULATOR MIT1"/>
    <property type="match status" value="1"/>
</dbReference>
<reference evidence="2" key="1">
    <citation type="submission" date="2023-04" db="EMBL/GenBank/DDBJ databases">
        <title>Ambrosiozyma monospora NBRC 1965.</title>
        <authorList>
            <person name="Ichikawa N."/>
            <person name="Sato H."/>
            <person name="Tonouchi N."/>
        </authorList>
    </citation>
    <scope>NUCLEOTIDE SEQUENCE</scope>
    <source>
        <strain evidence="2">NBRC 1965</strain>
    </source>
</reference>
<evidence type="ECO:0000256" key="1">
    <source>
        <dbReference type="SAM" id="MobiDB-lite"/>
    </source>
</evidence>
<dbReference type="Proteomes" id="UP001165063">
    <property type="component" value="Unassembled WGS sequence"/>
</dbReference>
<dbReference type="AlphaFoldDB" id="A0A9W6T1U4"/>